<gene>
    <name evidence="2" type="ORF">DEBR0S6_05798G</name>
</gene>
<name>A0A7D9D004_DEKBR</name>
<accession>A0A7D9D004</accession>
<dbReference type="EMBL" id="CABFWN010000006">
    <property type="protein sequence ID" value="VUG20017.1"/>
    <property type="molecule type" value="Genomic_DNA"/>
</dbReference>
<evidence type="ECO:0000256" key="1">
    <source>
        <dbReference type="SAM" id="MobiDB-lite"/>
    </source>
</evidence>
<dbReference type="Proteomes" id="UP000478008">
    <property type="component" value="Unassembled WGS sequence"/>
</dbReference>
<dbReference type="AlphaFoldDB" id="A0A7D9D004"/>
<protein>
    <submittedName>
        <fullName evidence="2">DEBR0S6_05798g1_1</fullName>
    </submittedName>
</protein>
<feature type="region of interest" description="Disordered" evidence="1">
    <location>
        <begin position="345"/>
        <end position="377"/>
    </location>
</feature>
<evidence type="ECO:0000313" key="3">
    <source>
        <dbReference type="Proteomes" id="UP000478008"/>
    </source>
</evidence>
<organism evidence="2 3">
    <name type="scientific">Dekkera bruxellensis</name>
    <name type="common">Brettanomyces custersii</name>
    <dbReference type="NCBI Taxonomy" id="5007"/>
    <lineage>
        <taxon>Eukaryota</taxon>
        <taxon>Fungi</taxon>
        <taxon>Dikarya</taxon>
        <taxon>Ascomycota</taxon>
        <taxon>Saccharomycotina</taxon>
        <taxon>Pichiomycetes</taxon>
        <taxon>Pichiales</taxon>
        <taxon>Pichiaceae</taxon>
        <taxon>Brettanomyces</taxon>
    </lineage>
</organism>
<keyword evidence="3" id="KW-1185">Reference proteome</keyword>
<sequence length="377" mass="43469">MFIKNRLLRSSQLRTFSSCAKRLLEQGTNNSENSVYQIKDQVDDYIYRKSLGKKWIPLVYRQKNADRLISMNAADSEGRPIVPRSLPGVPSEVKFINFINNILVEGELEDVEKTFDKAEKKALEILTPAVINAFLYKSAEFGVFGPKLSWLYGLLNYKKENHFGPRNIEAIILLRAIEARQCKITSMNWVYRRLRHAFKHNKQAVSDTALITAANLDIYTQLQINRFEAEVSGKQKFLPIEKAILTKKINKFLRLFEAKFKAYKYSEDEEMKQPAANFNRWQHAYSILKLLQMNIEMLPAELQPQFKQTLDFINPFLSHVEKLGSAGKTNGSLLDRLITRSTFPKYEKKDAKEERKGEQGGEKGDGEETEGEKGEKE</sequence>
<evidence type="ECO:0000313" key="2">
    <source>
        <dbReference type="EMBL" id="VUG20017.1"/>
    </source>
</evidence>
<reference evidence="2 3" key="1">
    <citation type="submission" date="2019-07" db="EMBL/GenBank/DDBJ databases">
        <authorList>
            <person name="Friedrich A."/>
            <person name="Schacherer J."/>
        </authorList>
    </citation>
    <scope>NUCLEOTIDE SEQUENCE [LARGE SCALE GENOMIC DNA]</scope>
</reference>
<proteinExistence type="predicted"/>